<accession>A0A7C9F4J2</accession>
<dbReference type="PROSITE" id="PS51257">
    <property type="entry name" value="PROKAR_LIPOPROTEIN"/>
    <property type="match status" value="1"/>
</dbReference>
<dbReference type="InterPro" id="IPR018976">
    <property type="entry name" value="Imelysin-like"/>
</dbReference>
<evidence type="ECO:0000313" key="6">
    <source>
        <dbReference type="Proteomes" id="UP000479293"/>
    </source>
</evidence>
<reference evidence="5 6" key="1">
    <citation type="submission" date="2019-10" db="EMBL/GenBank/DDBJ databases">
        <title>Draft Genome Sequence of Cytophagaceae sp. SJW1-29.</title>
        <authorList>
            <person name="Choi A."/>
        </authorList>
    </citation>
    <scope>NUCLEOTIDE SEQUENCE [LARGE SCALE GENOMIC DNA]</scope>
    <source>
        <strain evidence="5 6">SJW1-29</strain>
    </source>
</reference>
<evidence type="ECO:0000313" key="5">
    <source>
        <dbReference type="EMBL" id="MPR32146.1"/>
    </source>
</evidence>
<dbReference type="GO" id="GO:0030313">
    <property type="term" value="C:cell envelope"/>
    <property type="evidence" value="ECO:0007669"/>
    <property type="project" value="UniProtKB-SubCell"/>
</dbReference>
<dbReference type="Gene3D" id="1.20.1420.20">
    <property type="entry name" value="M75 peptidase, HXXE motif"/>
    <property type="match status" value="1"/>
</dbReference>
<dbReference type="RefSeq" id="WP_152756395.1">
    <property type="nucleotide sequence ID" value="NZ_WHLY01000002.1"/>
</dbReference>
<feature type="domain" description="Imelysin-like" evidence="4">
    <location>
        <begin position="52"/>
        <end position="337"/>
    </location>
</feature>
<evidence type="ECO:0000259" key="4">
    <source>
        <dbReference type="Pfam" id="PF09375"/>
    </source>
</evidence>
<gene>
    <name evidence="5" type="ORF">GBK04_01985</name>
</gene>
<feature type="chain" id="PRO_5028819553" description="Imelysin-like domain-containing protein" evidence="3">
    <location>
        <begin position="22"/>
        <end position="361"/>
    </location>
</feature>
<keyword evidence="6" id="KW-1185">Reference proteome</keyword>
<dbReference type="Proteomes" id="UP000479293">
    <property type="component" value="Unassembled WGS sequence"/>
</dbReference>
<proteinExistence type="predicted"/>
<evidence type="ECO:0000256" key="3">
    <source>
        <dbReference type="SAM" id="SignalP"/>
    </source>
</evidence>
<dbReference type="InterPro" id="IPR038352">
    <property type="entry name" value="Imelysin_sf"/>
</dbReference>
<sequence length="361" mass="38958">MKYPRLILPFLLALAGGIFYACSDKTGTPDPTPSGNDTFKSGMLTNYADRIIIPAYTDLTTQLTTLETQVNAFLENPSTTTQEAVRPAYRAAYLSFEGTAAAYFGPAGALLLNSYLNTFPAVPAKIEQAVASGTYNFELPVVNDSIQGFPALDYLLFEPGAVGKFTGPNAAARKKYVRNVMSRMKGLVANTSTQWQGTYRTTFINSLKTDVGSSIGFLVNQFAYEMDALKGPRIGWPFGKLSNGMVFADKSEGYYSGLTKDLAVANLTSLKKYFAGAEGDGIADYLVLLGKEALANQVLTQFDVAIAALQAIPQPMTESFSKNPAAVEEAYRQAQKLLTLIKTDVASATSVQITYQDNDGD</sequence>
<organism evidence="5 6">
    <name type="scientific">Salmonirosea aquatica</name>
    <dbReference type="NCBI Taxonomy" id="2654236"/>
    <lineage>
        <taxon>Bacteria</taxon>
        <taxon>Pseudomonadati</taxon>
        <taxon>Bacteroidota</taxon>
        <taxon>Cytophagia</taxon>
        <taxon>Cytophagales</taxon>
        <taxon>Spirosomataceae</taxon>
        <taxon>Salmonirosea</taxon>
    </lineage>
</organism>
<dbReference type="EMBL" id="WHLY01000002">
    <property type="protein sequence ID" value="MPR32146.1"/>
    <property type="molecule type" value="Genomic_DNA"/>
</dbReference>
<comment type="subcellular location">
    <subcellularLocation>
        <location evidence="1">Cell envelope</location>
    </subcellularLocation>
</comment>
<comment type="caution">
    <text evidence="5">The sequence shown here is derived from an EMBL/GenBank/DDBJ whole genome shotgun (WGS) entry which is preliminary data.</text>
</comment>
<dbReference type="Pfam" id="PF09375">
    <property type="entry name" value="Peptidase_M75"/>
    <property type="match status" value="1"/>
</dbReference>
<name>A0A7C9F4J2_9BACT</name>
<dbReference type="CDD" id="cd14659">
    <property type="entry name" value="Imelysin-like_IPPA"/>
    <property type="match status" value="1"/>
</dbReference>
<evidence type="ECO:0000256" key="2">
    <source>
        <dbReference type="ARBA" id="ARBA00022729"/>
    </source>
</evidence>
<protein>
    <recommendedName>
        <fullName evidence="4">Imelysin-like domain-containing protein</fullName>
    </recommendedName>
</protein>
<dbReference type="AlphaFoldDB" id="A0A7C9F4J2"/>
<keyword evidence="2 3" id="KW-0732">Signal</keyword>
<feature type="signal peptide" evidence="3">
    <location>
        <begin position="1"/>
        <end position="21"/>
    </location>
</feature>
<evidence type="ECO:0000256" key="1">
    <source>
        <dbReference type="ARBA" id="ARBA00004196"/>
    </source>
</evidence>
<dbReference type="InterPro" id="IPR034984">
    <property type="entry name" value="Imelysin-like_IPPA"/>
</dbReference>